<protein>
    <submittedName>
        <fullName evidence="1">Uncharacterized protein</fullName>
    </submittedName>
</protein>
<evidence type="ECO:0000313" key="2">
    <source>
        <dbReference type="Proteomes" id="UP000271889"/>
    </source>
</evidence>
<keyword evidence="2" id="KW-1185">Reference proteome</keyword>
<accession>A0A3P6RX43</accession>
<proteinExistence type="predicted"/>
<name>A0A3P6RX43_CYLGO</name>
<dbReference type="AlphaFoldDB" id="A0A3P6RX43"/>
<dbReference type="EMBL" id="UYRV01012227">
    <property type="protein sequence ID" value="VDK58755.1"/>
    <property type="molecule type" value="Genomic_DNA"/>
</dbReference>
<organism evidence="1 2">
    <name type="scientific">Cylicostephanus goldi</name>
    <name type="common">Nematode worm</name>
    <dbReference type="NCBI Taxonomy" id="71465"/>
    <lineage>
        <taxon>Eukaryota</taxon>
        <taxon>Metazoa</taxon>
        <taxon>Ecdysozoa</taxon>
        <taxon>Nematoda</taxon>
        <taxon>Chromadorea</taxon>
        <taxon>Rhabditida</taxon>
        <taxon>Rhabditina</taxon>
        <taxon>Rhabditomorpha</taxon>
        <taxon>Strongyloidea</taxon>
        <taxon>Strongylidae</taxon>
        <taxon>Cylicostephanus</taxon>
    </lineage>
</organism>
<dbReference type="Proteomes" id="UP000271889">
    <property type="component" value="Unassembled WGS sequence"/>
</dbReference>
<evidence type="ECO:0000313" key="1">
    <source>
        <dbReference type="EMBL" id="VDK58755.1"/>
    </source>
</evidence>
<gene>
    <name evidence="1" type="ORF">CGOC_LOCUS4422</name>
</gene>
<reference evidence="1 2" key="1">
    <citation type="submission" date="2018-11" db="EMBL/GenBank/DDBJ databases">
        <authorList>
            <consortium name="Pathogen Informatics"/>
        </authorList>
    </citation>
    <scope>NUCLEOTIDE SEQUENCE [LARGE SCALE GENOMIC DNA]</scope>
</reference>
<sequence length="206" mass="24334">MPLRNRGDDIPSDVRDEAIEGCASFFAFDVVDTEEVMNTYEQRIKELETENTLLKTFNQMKEIIEAVEQGKMIQWYDSYSDTWRDFDFNRNNLNFNFIHRIKPEEPEEPEKPTLAEYCKGIKEKTEYYPYVVHPNDRVMNVEEAHWGISVPEKVLLTFSMDLNDRKYTFVVLPTCSAIVKDMLHHYADYPRELANIVFITDEKVVV</sequence>